<sequence length="204" mass="23264">MKTVLHSLLILVVLSFAGTGRAATPNPTEQIKPFVSKVVDQLKDPSFKKDTVDNRIDKIVTLVSERFDFEEMSKRVVGKPWQRLTLAQRQEFATLFAKLLGHVYIDKVDTYVAMKIEFGKEQLKGDRAEVKTMFVDATKSIPVSYVMILKGDKWMAYDVFVEGISLVRNYMEQFKGIQQDKLISTLEIKLQELKAESERKGATP</sequence>
<keyword evidence="1" id="KW-0732">Signal</keyword>
<dbReference type="PANTHER" id="PTHR36573">
    <property type="entry name" value="INTERMEMBRANE PHOSPHOLIPID TRANSPORT SYSTEM BINDING PROTEIN MLAC"/>
    <property type="match status" value="1"/>
</dbReference>
<feature type="signal peptide" evidence="1">
    <location>
        <begin position="1"/>
        <end position="22"/>
    </location>
</feature>
<dbReference type="PIRSF" id="PIRSF004649">
    <property type="entry name" value="MlaC"/>
    <property type="match status" value="1"/>
</dbReference>
<reference evidence="2" key="1">
    <citation type="submission" date="2017-07" db="EMBL/GenBank/DDBJ databases">
        <title>The cable genome - Insights into the physiology and evolution of filamentous bacteria capable of sulfide oxidation via long distance electron transfer.</title>
        <authorList>
            <person name="Thorup C."/>
            <person name="Bjerg J.T."/>
            <person name="Schreiber L."/>
            <person name="Nielsen L.P."/>
            <person name="Kjeldsen K.U."/>
            <person name="Boesen T."/>
            <person name="Boggild A."/>
            <person name="Meysman F."/>
            <person name="Geelhoed J."/>
            <person name="Schramm A."/>
        </authorList>
    </citation>
    <scope>NUCLEOTIDE SEQUENCE [LARGE SCALE GENOMIC DNA]</scope>
    <source>
        <strain evidence="2">GS</strain>
    </source>
</reference>
<dbReference type="Gene3D" id="3.10.450.710">
    <property type="entry name" value="Tgt2/MlaC"/>
    <property type="match status" value="1"/>
</dbReference>
<dbReference type="PANTHER" id="PTHR36573:SF1">
    <property type="entry name" value="INTERMEMBRANE PHOSPHOLIPID TRANSPORT SYSTEM BINDING PROTEIN MLAC"/>
    <property type="match status" value="1"/>
</dbReference>
<dbReference type="InterPro" id="IPR008869">
    <property type="entry name" value="MlaC/ttg2D"/>
</dbReference>
<evidence type="ECO:0000313" key="2">
    <source>
        <dbReference type="EMBL" id="TAA74626.1"/>
    </source>
</evidence>
<organism evidence="2 3">
    <name type="scientific">Candidatus Electronema aureum</name>
    <dbReference type="NCBI Taxonomy" id="2005002"/>
    <lineage>
        <taxon>Bacteria</taxon>
        <taxon>Pseudomonadati</taxon>
        <taxon>Thermodesulfobacteriota</taxon>
        <taxon>Desulfobulbia</taxon>
        <taxon>Desulfobulbales</taxon>
        <taxon>Desulfobulbaceae</taxon>
        <taxon>Candidatus Electronema</taxon>
    </lineage>
</organism>
<protein>
    <submittedName>
        <fullName evidence="2">Phospholipid transport system substrate-binding protein</fullName>
    </submittedName>
</protein>
<keyword evidence="3" id="KW-1185">Reference proteome</keyword>
<accession>A0A521G0T1</accession>
<dbReference type="Proteomes" id="UP000316238">
    <property type="component" value="Unassembled WGS sequence"/>
</dbReference>
<proteinExistence type="predicted"/>
<name>A0A521G0T1_9BACT</name>
<dbReference type="EMBL" id="NQJD01000021">
    <property type="protein sequence ID" value="TAA74626.1"/>
    <property type="molecule type" value="Genomic_DNA"/>
</dbReference>
<evidence type="ECO:0000313" key="3">
    <source>
        <dbReference type="Proteomes" id="UP000316238"/>
    </source>
</evidence>
<dbReference type="AlphaFoldDB" id="A0A521G0T1"/>
<evidence type="ECO:0000256" key="1">
    <source>
        <dbReference type="SAM" id="SignalP"/>
    </source>
</evidence>
<dbReference type="Pfam" id="PF05494">
    <property type="entry name" value="MlaC"/>
    <property type="match status" value="1"/>
</dbReference>
<dbReference type="InterPro" id="IPR042245">
    <property type="entry name" value="Tgt2/MlaC_sf"/>
</dbReference>
<comment type="caution">
    <text evidence="2">The sequence shown here is derived from an EMBL/GenBank/DDBJ whole genome shotgun (WGS) entry which is preliminary data.</text>
</comment>
<gene>
    <name evidence="2" type="ORF">CDV28_12120</name>
</gene>
<feature type="chain" id="PRO_5022154037" evidence="1">
    <location>
        <begin position="23"/>
        <end position="204"/>
    </location>
</feature>